<dbReference type="InterPro" id="IPR011059">
    <property type="entry name" value="Metal-dep_hydrolase_composite"/>
</dbReference>
<evidence type="ECO:0000313" key="11">
    <source>
        <dbReference type="Proteomes" id="UP000570514"/>
    </source>
</evidence>
<dbReference type="InterPro" id="IPR032466">
    <property type="entry name" value="Metal_Hydrolase"/>
</dbReference>
<dbReference type="Gene3D" id="2.30.40.10">
    <property type="entry name" value="Urease, subunit C, domain 1"/>
    <property type="match status" value="1"/>
</dbReference>
<dbReference type="RefSeq" id="WP_167081021.1">
    <property type="nucleotide sequence ID" value="NZ_BAAADC010000001.1"/>
</dbReference>
<comment type="cofactor">
    <cofactor evidence="8">
        <name>a divalent metal cation</name>
        <dbReference type="ChEBI" id="CHEBI:60240"/>
    </cofactor>
    <text evidence="8">Binds 1 divalent metal cation per subunit.</text>
</comment>
<evidence type="ECO:0000256" key="7">
    <source>
        <dbReference type="PIRSR" id="PIRSR038994-2"/>
    </source>
</evidence>
<comment type="similarity">
    <text evidence="1 5">Belongs to the metallo-dependent hydrolases superfamily. NagA family.</text>
</comment>
<dbReference type="GO" id="GO:0046872">
    <property type="term" value="F:metal ion binding"/>
    <property type="evidence" value="ECO:0007669"/>
    <property type="project" value="UniProtKB-KW"/>
</dbReference>
<feature type="binding site" evidence="8">
    <location>
        <position position="214"/>
    </location>
    <ligand>
        <name>Zn(2+)</name>
        <dbReference type="ChEBI" id="CHEBI:29105"/>
    </ligand>
</feature>
<dbReference type="EC" id="3.5.1.25" evidence="10"/>
<keyword evidence="3 5" id="KW-0378">Hydrolase</keyword>
<protein>
    <submittedName>
        <fullName evidence="10">N-acetylglucosamine-6-phosphate deacetylase</fullName>
        <ecNumber evidence="10">3.5.1.25</ecNumber>
    </submittedName>
</protein>
<sequence>MITAFSNGRIVAGDRLLTGQSVLCENGVITALVADEAVPQDAKRVDLAGGILLPGYLDVQVNGGGGVLFNTAPNVEGLEAIAEAHAKFGTTGLMPTIISSDLATLANAIAAVDAAIAKGLPGILGIHIEGPFLSPKRRGIHNPPAFPELNDEAVAVLSSLKRGKTMVTLAPDAVPVAAVEKLVAAGVIVCIGHSDASYDQTVAVLKAGARGFTHLFNAMAPLTTREPGVVGAALDDRSAWCGIITDGHHVHPATARVAYACRGAEKLMLVTDAMPPVGSDENSFMLQGRLIRAENGLCLGPDGTLAGSATDMATVVEKAMAMFGETDAVKAAKLSSGNAAAFLGYKDRGVIAPGARADFVAVDDAFRLKQTFMAGANL</sequence>
<dbReference type="SUPFAM" id="SSF51556">
    <property type="entry name" value="Metallo-dependent hydrolases"/>
    <property type="match status" value="1"/>
</dbReference>
<dbReference type="GO" id="GO:0006046">
    <property type="term" value="P:N-acetylglucosamine catabolic process"/>
    <property type="evidence" value="ECO:0007669"/>
    <property type="project" value="TreeGrafter"/>
</dbReference>
<dbReference type="InterPro" id="IPR003764">
    <property type="entry name" value="GlcNAc_6-P_deAcase"/>
</dbReference>
<proteinExistence type="inferred from homology"/>
<gene>
    <name evidence="10" type="ORF">FHS83_000748</name>
</gene>
<dbReference type="AlphaFoldDB" id="A0A846MWL8"/>
<dbReference type="EMBL" id="JAASRM010000001">
    <property type="protein sequence ID" value="NIK87430.1"/>
    <property type="molecule type" value="Genomic_DNA"/>
</dbReference>
<feature type="domain" description="Amidohydrolase-related" evidence="9">
    <location>
        <begin position="51"/>
        <end position="371"/>
    </location>
</feature>
<evidence type="ECO:0000256" key="4">
    <source>
        <dbReference type="ARBA" id="ARBA00023277"/>
    </source>
</evidence>
<feature type="active site" description="Proton donor/acceptor" evidence="6">
    <location>
        <position position="272"/>
    </location>
</feature>
<evidence type="ECO:0000313" key="10">
    <source>
        <dbReference type="EMBL" id="NIK87430.1"/>
    </source>
</evidence>
<reference evidence="10 11" key="1">
    <citation type="submission" date="2020-03" db="EMBL/GenBank/DDBJ databases">
        <title>Genomic Encyclopedia of Type Strains, Phase IV (KMG-IV): sequencing the most valuable type-strain genomes for metagenomic binning, comparative biology and taxonomic classification.</title>
        <authorList>
            <person name="Goeker M."/>
        </authorList>
    </citation>
    <scope>NUCLEOTIDE SEQUENCE [LARGE SCALE GENOMIC DNA]</scope>
    <source>
        <strain evidence="10 11">DSM 19867</strain>
    </source>
</reference>
<evidence type="ECO:0000256" key="6">
    <source>
        <dbReference type="PIRSR" id="PIRSR038994-1"/>
    </source>
</evidence>
<feature type="binding site" evidence="8">
    <location>
        <position position="129"/>
    </location>
    <ligand>
        <name>Zn(2+)</name>
        <dbReference type="ChEBI" id="CHEBI:29105"/>
    </ligand>
</feature>
<name>A0A846MWL8_9PROT</name>
<evidence type="ECO:0000256" key="3">
    <source>
        <dbReference type="ARBA" id="ARBA00022801"/>
    </source>
</evidence>
<dbReference type="PANTHER" id="PTHR11113">
    <property type="entry name" value="N-ACETYLGLUCOSAMINE-6-PHOSPHATE DEACETYLASE"/>
    <property type="match status" value="1"/>
</dbReference>
<evidence type="ECO:0000259" key="9">
    <source>
        <dbReference type="Pfam" id="PF01979"/>
    </source>
</evidence>
<evidence type="ECO:0000256" key="5">
    <source>
        <dbReference type="PIRNR" id="PIRNR038994"/>
    </source>
</evidence>
<dbReference type="PANTHER" id="PTHR11113:SF14">
    <property type="entry name" value="N-ACETYLGLUCOSAMINE-6-PHOSPHATE DEACETYLASE"/>
    <property type="match status" value="1"/>
</dbReference>
<dbReference type="InterPro" id="IPR006680">
    <property type="entry name" value="Amidohydro-rel"/>
</dbReference>
<keyword evidence="2 8" id="KW-0479">Metal-binding</keyword>
<dbReference type="Proteomes" id="UP000570514">
    <property type="component" value="Unassembled WGS sequence"/>
</dbReference>
<evidence type="ECO:0000256" key="2">
    <source>
        <dbReference type="ARBA" id="ARBA00022723"/>
    </source>
</evidence>
<comment type="caution">
    <text evidence="10">The sequence shown here is derived from an EMBL/GenBank/DDBJ whole genome shotgun (WGS) entry which is preliminary data.</text>
</comment>
<dbReference type="Gene3D" id="3.20.20.140">
    <property type="entry name" value="Metal-dependent hydrolases"/>
    <property type="match status" value="1"/>
</dbReference>
<organism evidence="10 11">
    <name type="scientific">Rhizomicrobium palustre</name>
    <dbReference type="NCBI Taxonomy" id="189966"/>
    <lineage>
        <taxon>Bacteria</taxon>
        <taxon>Pseudomonadati</taxon>
        <taxon>Pseudomonadota</taxon>
        <taxon>Alphaproteobacteria</taxon>
        <taxon>Micropepsales</taxon>
        <taxon>Micropepsaceae</taxon>
        <taxon>Rhizomicrobium</taxon>
    </lineage>
</organism>
<keyword evidence="4 5" id="KW-0119">Carbohydrate metabolism</keyword>
<evidence type="ECO:0000256" key="1">
    <source>
        <dbReference type="ARBA" id="ARBA00010716"/>
    </source>
</evidence>
<dbReference type="SUPFAM" id="SSF51338">
    <property type="entry name" value="Composite domain of metallo-dependent hydrolases"/>
    <property type="match status" value="1"/>
</dbReference>
<dbReference type="CDD" id="cd00854">
    <property type="entry name" value="NagA"/>
    <property type="match status" value="1"/>
</dbReference>
<feature type="binding site" evidence="7">
    <location>
        <begin position="305"/>
        <end position="307"/>
    </location>
    <ligand>
        <name>substrate</name>
    </ligand>
</feature>
<feature type="binding site" evidence="7">
    <location>
        <position position="249"/>
    </location>
    <ligand>
        <name>substrate</name>
    </ligand>
</feature>
<keyword evidence="11" id="KW-1185">Reference proteome</keyword>
<dbReference type="GO" id="GO:0008448">
    <property type="term" value="F:N-acetylglucosamine-6-phosphate deacetylase activity"/>
    <property type="evidence" value="ECO:0007669"/>
    <property type="project" value="UniProtKB-EC"/>
</dbReference>
<dbReference type="Pfam" id="PF01979">
    <property type="entry name" value="Amidohydro_1"/>
    <property type="match status" value="1"/>
</dbReference>
<dbReference type="PIRSF" id="PIRSF038994">
    <property type="entry name" value="NagA"/>
    <property type="match status" value="1"/>
</dbReference>
<accession>A0A846MWL8</accession>
<feature type="binding site" evidence="7">
    <location>
        <position position="225"/>
    </location>
    <ligand>
        <name>substrate</name>
    </ligand>
</feature>
<feature type="binding site" evidence="7">
    <location>
        <begin position="217"/>
        <end position="218"/>
    </location>
    <ligand>
        <name>substrate</name>
    </ligand>
</feature>
<dbReference type="NCBIfam" id="TIGR00221">
    <property type="entry name" value="nagA"/>
    <property type="match status" value="1"/>
</dbReference>
<evidence type="ECO:0000256" key="8">
    <source>
        <dbReference type="PIRSR" id="PIRSR038994-3"/>
    </source>
</evidence>
<feature type="binding site" evidence="8">
    <location>
        <position position="193"/>
    </location>
    <ligand>
        <name>Zn(2+)</name>
        <dbReference type="ChEBI" id="CHEBI:29105"/>
    </ligand>
</feature>
<feature type="binding site" evidence="7">
    <location>
        <position position="140"/>
    </location>
    <ligand>
        <name>substrate</name>
    </ligand>
</feature>